<evidence type="ECO:0000313" key="2">
    <source>
        <dbReference type="EMBL" id="PLB38314.1"/>
    </source>
</evidence>
<dbReference type="GeneID" id="36525810"/>
<evidence type="ECO:0000256" key="1">
    <source>
        <dbReference type="SAM" id="Phobius"/>
    </source>
</evidence>
<gene>
    <name evidence="2" type="ORF">BDW47DRAFT_27916</name>
</gene>
<evidence type="ECO:0000313" key="3">
    <source>
        <dbReference type="Proteomes" id="UP000234585"/>
    </source>
</evidence>
<keyword evidence="1" id="KW-1133">Transmembrane helix</keyword>
<organism evidence="2 3">
    <name type="scientific">Aspergillus candidus</name>
    <dbReference type="NCBI Taxonomy" id="41067"/>
    <lineage>
        <taxon>Eukaryota</taxon>
        <taxon>Fungi</taxon>
        <taxon>Dikarya</taxon>
        <taxon>Ascomycota</taxon>
        <taxon>Pezizomycotina</taxon>
        <taxon>Eurotiomycetes</taxon>
        <taxon>Eurotiomycetidae</taxon>
        <taxon>Eurotiales</taxon>
        <taxon>Aspergillaceae</taxon>
        <taxon>Aspergillus</taxon>
        <taxon>Aspergillus subgen. Circumdati</taxon>
    </lineage>
</organism>
<sequence>MHSCRAVLHFQSGAVHSDPIPPQSRWIWYRRPRPRRQLVHRHLCHNVGTEKNPCQRPTKPFIFLLFFLFFLISFSFSSFIPFFPFSLIKMECHRYLPMHQQVQTVSHFGNHLHWSIFRPEQDCVAEPYQGPGDLPVSGPAACR</sequence>
<accession>A0A2I2FCF8</accession>
<keyword evidence="1" id="KW-0472">Membrane</keyword>
<feature type="transmembrane region" description="Helical" evidence="1">
    <location>
        <begin position="61"/>
        <end position="88"/>
    </location>
</feature>
<protein>
    <submittedName>
        <fullName evidence="2">Uncharacterized protein</fullName>
    </submittedName>
</protein>
<proteinExistence type="predicted"/>
<name>A0A2I2FCF8_ASPCN</name>
<dbReference type="RefSeq" id="XP_024672326.1">
    <property type="nucleotide sequence ID" value="XM_024818650.1"/>
</dbReference>
<dbReference type="EMBL" id="KZ559136">
    <property type="protein sequence ID" value="PLB38314.1"/>
    <property type="molecule type" value="Genomic_DNA"/>
</dbReference>
<keyword evidence="3" id="KW-1185">Reference proteome</keyword>
<reference evidence="2 3" key="1">
    <citation type="submission" date="2017-12" db="EMBL/GenBank/DDBJ databases">
        <authorList>
            <consortium name="DOE Joint Genome Institute"/>
            <person name="Haridas S."/>
            <person name="Kjaerbolling I."/>
            <person name="Vesth T.C."/>
            <person name="Frisvad J.C."/>
            <person name="Nybo J.L."/>
            <person name="Theobald S."/>
            <person name="Kuo A."/>
            <person name="Bowyer P."/>
            <person name="Matsuda Y."/>
            <person name="Mondo S."/>
            <person name="Lyhne E.K."/>
            <person name="Kogle M.E."/>
            <person name="Clum A."/>
            <person name="Lipzen A."/>
            <person name="Salamov A."/>
            <person name="Ngan C.Y."/>
            <person name="Daum C."/>
            <person name="Chiniquy J."/>
            <person name="Barry K."/>
            <person name="LaButti K."/>
            <person name="Simmons B.A."/>
            <person name="Magnuson J.K."/>
            <person name="Mortensen U.H."/>
            <person name="Larsen T.O."/>
            <person name="Grigoriev I.V."/>
            <person name="Baker S.E."/>
            <person name="Andersen M.R."/>
            <person name="Nordberg H.P."/>
            <person name="Cantor M.N."/>
            <person name="Hua S.X."/>
        </authorList>
    </citation>
    <scope>NUCLEOTIDE SEQUENCE [LARGE SCALE GENOMIC DNA]</scope>
    <source>
        <strain evidence="2 3">CBS 102.13</strain>
    </source>
</reference>
<dbReference type="Proteomes" id="UP000234585">
    <property type="component" value="Unassembled WGS sequence"/>
</dbReference>
<keyword evidence="1" id="KW-0812">Transmembrane</keyword>
<dbReference type="AlphaFoldDB" id="A0A2I2FCF8"/>